<name>A0ABT3FZC6_9BACT</name>
<dbReference type="Proteomes" id="UP001165653">
    <property type="component" value="Unassembled WGS sequence"/>
</dbReference>
<gene>
    <name evidence="1" type="ORF">OJ996_05040</name>
</gene>
<protein>
    <submittedName>
        <fullName evidence="1">Uncharacterized protein</fullName>
    </submittedName>
</protein>
<keyword evidence="2" id="KW-1185">Reference proteome</keyword>
<evidence type="ECO:0000313" key="1">
    <source>
        <dbReference type="EMBL" id="MCW1912926.1"/>
    </source>
</evidence>
<comment type="caution">
    <text evidence="1">The sequence shown here is derived from an EMBL/GenBank/DDBJ whole genome shotgun (WGS) entry which is preliminary data.</text>
</comment>
<dbReference type="RefSeq" id="WP_264511839.1">
    <property type="nucleotide sequence ID" value="NZ_JAPDDR010000002.1"/>
</dbReference>
<reference evidence="1" key="1">
    <citation type="submission" date="2022-10" db="EMBL/GenBank/DDBJ databases">
        <title>Luteolibacter sp. GHJ8, whole genome shotgun sequencing project.</title>
        <authorList>
            <person name="Zhao G."/>
            <person name="Shen L."/>
        </authorList>
    </citation>
    <scope>NUCLEOTIDE SEQUENCE</scope>
    <source>
        <strain evidence="1">GHJ8</strain>
    </source>
</reference>
<organism evidence="1 2">
    <name type="scientific">Luteolibacter rhizosphaerae</name>
    <dbReference type="NCBI Taxonomy" id="2989719"/>
    <lineage>
        <taxon>Bacteria</taxon>
        <taxon>Pseudomonadati</taxon>
        <taxon>Verrucomicrobiota</taxon>
        <taxon>Verrucomicrobiia</taxon>
        <taxon>Verrucomicrobiales</taxon>
        <taxon>Verrucomicrobiaceae</taxon>
        <taxon>Luteolibacter</taxon>
    </lineage>
</organism>
<evidence type="ECO:0000313" key="2">
    <source>
        <dbReference type="Proteomes" id="UP001165653"/>
    </source>
</evidence>
<proteinExistence type="predicted"/>
<dbReference type="EMBL" id="JAPDDR010000002">
    <property type="protein sequence ID" value="MCW1912926.1"/>
    <property type="molecule type" value="Genomic_DNA"/>
</dbReference>
<sequence length="58" mass="6847">MEEIPDNLREDIRQLARDIHHLNHHEDVDYSDHPIGLKITFKVETEEVPKSENATSPW</sequence>
<accession>A0ABT3FZC6</accession>